<sequence length="228" mass="25063">MPELALCGYQHQDAVRRLSLPQSGETLRRLAALARGRRQTLAFGYAEQCGDERYNAMMAIDAQGNVCANYRKIHLWSGYEQALFRPGDRLAGFQLHGFRFGMAICYDLDFPELVRAQALAGMDCLLCISATTRGYDVVPRHVVPARAYENGCYIAFANRGDGDGPFACIGQSRIVGPDGGIVASAPAAGAFTLSATLDRQSLARWRRQHPWPADSRHAHYLNGLMPAD</sequence>
<evidence type="ECO:0000313" key="4">
    <source>
        <dbReference type="Proteomes" id="UP000019028"/>
    </source>
</evidence>
<keyword evidence="4" id="KW-1185">Reference proteome</keyword>
<dbReference type="InterPro" id="IPR036526">
    <property type="entry name" value="C-N_Hydrolase_sf"/>
</dbReference>
<dbReference type="Proteomes" id="UP000019028">
    <property type="component" value="Chromosome"/>
</dbReference>
<dbReference type="GO" id="GO:0016787">
    <property type="term" value="F:hydrolase activity"/>
    <property type="evidence" value="ECO:0007669"/>
    <property type="project" value="UniProtKB-KW"/>
</dbReference>
<accession>W0I2N5</accession>
<dbReference type="KEGG" id="sod:Sant_4051"/>
<dbReference type="InterPro" id="IPR003010">
    <property type="entry name" value="C-N_Hydrolase"/>
</dbReference>
<dbReference type="AlphaFoldDB" id="W0I2N5"/>
<dbReference type="PANTHER" id="PTHR23088">
    <property type="entry name" value="NITRILASE-RELATED"/>
    <property type="match status" value="1"/>
</dbReference>
<comment type="similarity">
    <text evidence="1">Belongs to the carbon-nitrogen hydrolase superfamily. NIT1/NIT2 family.</text>
</comment>
<organism evidence="3 4">
    <name type="scientific">Sodalis praecaptivus</name>
    <dbReference type="NCBI Taxonomy" id="1239307"/>
    <lineage>
        <taxon>Bacteria</taxon>
        <taxon>Pseudomonadati</taxon>
        <taxon>Pseudomonadota</taxon>
        <taxon>Gammaproteobacteria</taxon>
        <taxon>Enterobacterales</taxon>
        <taxon>Bruguierivoracaceae</taxon>
        <taxon>Sodalis</taxon>
    </lineage>
</organism>
<feature type="domain" description="CN hydrolase" evidence="2">
    <location>
        <begin position="1"/>
        <end position="199"/>
    </location>
</feature>
<dbReference type="PANTHER" id="PTHR23088:SF27">
    <property type="entry name" value="DEAMINATED GLUTATHIONE AMIDASE"/>
    <property type="match status" value="1"/>
</dbReference>
<dbReference type="InterPro" id="IPR001110">
    <property type="entry name" value="UPF0012_CS"/>
</dbReference>
<gene>
    <name evidence="3" type="ORF">Sant_4051</name>
</gene>
<dbReference type="SUPFAM" id="SSF56317">
    <property type="entry name" value="Carbon-nitrogen hydrolase"/>
    <property type="match status" value="1"/>
</dbReference>
<dbReference type="PROSITE" id="PS01227">
    <property type="entry name" value="UPF0012"/>
    <property type="match status" value="1"/>
</dbReference>
<dbReference type="HOGENOM" id="CLU_030130_3_5_6"/>
<proteinExistence type="inferred from homology"/>
<dbReference type="EMBL" id="CP006569">
    <property type="protein sequence ID" value="AHF79007.1"/>
    <property type="molecule type" value="Genomic_DNA"/>
</dbReference>
<protein>
    <submittedName>
        <fullName evidence="3">Putative hydrolase</fullName>
    </submittedName>
</protein>
<dbReference type="PATRIC" id="fig|1239307.3.peg.4470"/>
<evidence type="ECO:0000256" key="1">
    <source>
        <dbReference type="ARBA" id="ARBA00010613"/>
    </source>
</evidence>
<dbReference type="PROSITE" id="PS50263">
    <property type="entry name" value="CN_HYDROLASE"/>
    <property type="match status" value="1"/>
</dbReference>
<name>W0I2N5_9GAMM</name>
<dbReference type="Gene3D" id="3.60.110.10">
    <property type="entry name" value="Carbon-nitrogen hydrolase"/>
    <property type="match status" value="1"/>
</dbReference>
<keyword evidence="3" id="KW-0378">Hydrolase</keyword>
<reference evidence="3 4" key="1">
    <citation type="journal article" date="2014" name="Genome Biol. Evol.">
        <title>Genome degeneration and adaptation in a nascent stage of symbiosis.</title>
        <authorList>
            <person name="Oakeson K.F."/>
            <person name="Gil R."/>
            <person name="Clayton A.L."/>
            <person name="Dunn D.M."/>
            <person name="von Niederhausern A.C."/>
            <person name="Hamil C."/>
            <person name="Aoyagi A."/>
            <person name="Duval B."/>
            <person name="Baca A."/>
            <person name="Silva F.J."/>
            <person name="Vallier A."/>
            <person name="Jackson D.G."/>
            <person name="Latorre A."/>
            <person name="Weiss R.B."/>
            <person name="Heddi A."/>
            <person name="Moya A."/>
            <person name="Dale C."/>
        </authorList>
    </citation>
    <scope>NUCLEOTIDE SEQUENCE [LARGE SCALE GENOMIC DNA]</scope>
    <source>
        <strain evidence="3 4">HS1</strain>
    </source>
</reference>
<dbReference type="Pfam" id="PF00795">
    <property type="entry name" value="CN_hydrolase"/>
    <property type="match status" value="1"/>
</dbReference>
<evidence type="ECO:0000313" key="3">
    <source>
        <dbReference type="EMBL" id="AHF79007.1"/>
    </source>
</evidence>
<evidence type="ECO:0000259" key="2">
    <source>
        <dbReference type="PROSITE" id="PS50263"/>
    </source>
</evidence>